<name>A0A549T885_9HYPH</name>
<evidence type="ECO:0000313" key="2">
    <source>
        <dbReference type="EMBL" id="TRL38066.1"/>
    </source>
</evidence>
<dbReference type="Pfam" id="PF01755">
    <property type="entry name" value="Glyco_transf_25"/>
    <property type="match status" value="1"/>
</dbReference>
<feature type="domain" description="Glycosyl transferase family 25" evidence="1">
    <location>
        <begin position="13"/>
        <end position="185"/>
    </location>
</feature>
<organism evidence="2 3">
    <name type="scientific">Rhizobium straminoryzae</name>
    <dbReference type="NCBI Taxonomy" id="1387186"/>
    <lineage>
        <taxon>Bacteria</taxon>
        <taxon>Pseudomonadati</taxon>
        <taxon>Pseudomonadota</taxon>
        <taxon>Alphaproteobacteria</taxon>
        <taxon>Hyphomicrobiales</taxon>
        <taxon>Rhizobiaceae</taxon>
        <taxon>Rhizobium/Agrobacterium group</taxon>
        <taxon>Rhizobium</taxon>
    </lineage>
</organism>
<evidence type="ECO:0000259" key="1">
    <source>
        <dbReference type="Pfam" id="PF01755"/>
    </source>
</evidence>
<keyword evidence="3" id="KW-1185">Reference proteome</keyword>
<dbReference type="Proteomes" id="UP000316801">
    <property type="component" value="Unassembled WGS sequence"/>
</dbReference>
<sequence>MRTCWTPDEAIVTIYVINLDRATERMARMQVLLEARGLPFRRIPAVDGRALPQETLAEWSGRHADGSLILSPGEIGILLSQREAWSLIAAEGVPGIVFEDDIHLAKGAETLLANLAWLPADADLVKFETTGRKIAVSRRQQAIAPGIQLARLRSAHLGAAGYIVTPAAARRLLAVVRRIDRAVDHEIFDPVAPLFAELTIYQTIPALCIQDQFVRRQQLGLGGEIERAWAIEKKKRKLPLQQKVLREGRRLGTQFAFAWAGSPLNPLSKSTTLRVPFAGDA</sequence>
<dbReference type="InterPro" id="IPR002654">
    <property type="entry name" value="Glyco_trans_25"/>
</dbReference>
<protein>
    <submittedName>
        <fullName evidence="2">Glycosyltransferase family 25 protein</fullName>
    </submittedName>
</protein>
<accession>A0A549T885</accession>
<proteinExistence type="predicted"/>
<dbReference type="GO" id="GO:0016740">
    <property type="term" value="F:transferase activity"/>
    <property type="evidence" value="ECO:0007669"/>
    <property type="project" value="UniProtKB-KW"/>
</dbReference>
<comment type="caution">
    <text evidence="2">The sequence shown here is derived from an EMBL/GenBank/DDBJ whole genome shotgun (WGS) entry which is preliminary data.</text>
</comment>
<reference evidence="2 3" key="1">
    <citation type="submission" date="2019-07" db="EMBL/GenBank/DDBJ databases">
        <title>Ln-dependent methylotrophs.</title>
        <authorList>
            <person name="Tani A."/>
        </authorList>
    </citation>
    <scope>NUCLEOTIDE SEQUENCE [LARGE SCALE GENOMIC DNA]</scope>
    <source>
        <strain evidence="2 3">SM12</strain>
    </source>
</reference>
<dbReference type="CDD" id="cd06532">
    <property type="entry name" value="Glyco_transf_25"/>
    <property type="match status" value="1"/>
</dbReference>
<keyword evidence="2" id="KW-0808">Transferase</keyword>
<dbReference type="AlphaFoldDB" id="A0A549T885"/>
<evidence type="ECO:0000313" key="3">
    <source>
        <dbReference type="Proteomes" id="UP000316801"/>
    </source>
</evidence>
<dbReference type="EMBL" id="VJMG01000036">
    <property type="protein sequence ID" value="TRL38066.1"/>
    <property type="molecule type" value="Genomic_DNA"/>
</dbReference>
<gene>
    <name evidence="2" type="ORF">FNA46_13765</name>
</gene>